<accession>A0A9W4UHX6</accession>
<keyword evidence="4 7" id="KW-1133">Transmembrane helix</keyword>
<evidence type="ECO:0000256" key="6">
    <source>
        <dbReference type="SAM" id="MobiDB-lite"/>
    </source>
</evidence>
<feature type="region of interest" description="Disordered" evidence="6">
    <location>
        <begin position="72"/>
        <end position="105"/>
    </location>
</feature>
<dbReference type="InterPro" id="IPR021013">
    <property type="entry name" value="ATPase_Vma12"/>
</dbReference>
<evidence type="ECO:0000256" key="2">
    <source>
        <dbReference type="ARBA" id="ARBA00022692"/>
    </source>
</evidence>
<sequence length="311" mass="34757">MVLLTMTPPIVRALRRIEEVVPLDFAKLQLPSEPTLAHPQPGHPISHSQLIDLSKLLKKHAFEVNTAEAGKGANAAVRQDSVEPLSQAQVEETSQKEDGESQTKDIPTTLDALLRGSSVYQAPPSPKKEQSPEYKALMARLRAEEEAREYERMLNPFTRSYSHLPKSQTFSQRFPNAPYSPPNFSVGTQSTSEDDELSYADVHRQVILIINVLVSVVACAIFIWMASWHWSAPKRLGLSMGGSGAVAIAEVVVYNGYVRKVAEAKRLEKKKPEIKEIVQSWVIERSDGTSKEVPTYNKTDDGVRYRKGKHR</sequence>
<evidence type="ECO:0008006" key="10">
    <source>
        <dbReference type="Google" id="ProtNLM"/>
    </source>
</evidence>
<feature type="compositionally biased region" description="Basic and acidic residues" evidence="6">
    <location>
        <begin position="93"/>
        <end position="103"/>
    </location>
</feature>
<evidence type="ECO:0000256" key="1">
    <source>
        <dbReference type="ARBA" id="ARBA00004477"/>
    </source>
</evidence>
<dbReference type="GO" id="GO:0005789">
    <property type="term" value="C:endoplasmic reticulum membrane"/>
    <property type="evidence" value="ECO:0007669"/>
    <property type="project" value="UniProtKB-SubCell"/>
</dbReference>
<keyword evidence="3" id="KW-0256">Endoplasmic reticulum</keyword>
<comment type="subcellular location">
    <subcellularLocation>
        <location evidence="1">Endoplasmic reticulum membrane</location>
        <topology evidence="1">Multi-pass membrane protein</topology>
    </subcellularLocation>
</comment>
<dbReference type="PANTHER" id="PTHR31394:SF1">
    <property type="entry name" value="TRANSMEMBRANE PROTEIN 199"/>
    <property type="match status" value="1"/>
</dbReference>
<name>A0A9W4UHX6_9PLEO</name>
<dbReference type="Proteomes" id="UP001152607">
    <property type="component" value="Unassembled WGS sequence"/>
</dbReference>
<dbReference type="PANTHER" id="PTHR31394">
    <property type="entry name" value="TRANSMEMBRANE PROTEIN 199"/>
    <property type="match status" value="1"/>
</dbReference>
<proteinExistence type="predicted"/>
<comment type="caution">
    <text evidence="8">The sequence shown here is derived from an EMBL/GenBank/DDBJ whole genome shotgun (WGS) entry which is preliminary data.</text>
</comment>
<evidence type="ECO:0000313" key="9">
    <source>
        <dbReference type="Proteomes" id="UP001152607"/>
    </source>
</evidence>
<dbReference type="OrthoDB" id="19981at2759"/>
<evidence type="ECO:0000256" key="3">
    <source>
        <dbReference type="ARBA" id="ARBA00022824"/>
    </source>
</evidence>
<evidence type="ECO:0000256" key="4">
    <source>
        <dbReference type="ARBA" id="ARBA00022989"/>
    </source>
</evidence>
<dbReference type="EMBL" id="CAOQHR010000005">
    <property type="protein sequence ID" value="CAI6334618.1"/>
    <property type="molecule type" value="Genomic_DNA"/>
</dbReference>
<evidence type="ECO:0000256" key="7">
    <source>
        <dbReference type="SAM" id="Phobius"/>
    </source>
</evidence>
<feature type="region of interest" description="Disordered" evidence="6">
    <location>
        <begin position="290"/>
        <end position="311"/>
    </location>
</feature>
<keyword evidence="9" id="KW-1185">Reference proteome</keyword>
<gene>
    <name evidence="8" type="ORF">PDIGIT_LOCUS7679</name>
</gene>
<evidence type="ECO:0000313" key="8">
    <source>
        <dbReference type="EMBL" id="CAI6334618.1"/>
    </source>
</evidence>
<evidence type="ECO:0000256" key="5">
    <source>
        <dbReference type="ARBA" id="ARBA00023136"/>
    </source>
</evidence>
<organism evidence="8 9">
    <name type="scientific">Periconia digitata</name>
    <dbReference type="NCBI Taxonomy" id="1303443"/>
    <lineage>
        <taxon>Eukaryota</taxon>
        <taxon>Fungi</taxon>
        <taxon>Dikarya</taxon>
        <taxon>Ascomycota</taxon>
        <taxon>Pezizomycotina</taxon>
        <taxon>Dothideomycetes</taxon>
        <taxon>Pleosporomycetidae</taxon>
        <taxon>Pleosporales</taxon>
        <taxon>Massarineae</taxon>
        <taxon>Periconiaceae</taxon>
        <taxon>Periconia</taxon>
    </lineage>
</organism>
<dbReference type="GO" id="GO:0070072">
    <property type="term" value="P:vacuolar proton-transporting V-type ATPase complex assembly"/>
    <property type="evidence" value="ECO:0007669"/>
    <property type="project" value="InterPro"/>
</dbReference>
<feature type="transmembrane region" description="Helical" evidence="7">
    <location>
        <begin position="236"/>
        <end position="257"/>
    </location>
</feature>
<protein>
    <recommendedName>
        <fullName evidence="10">ATPase, vacuolar ER assembly factor, Vma12</fullName>
    </recommendedName>
</protein>
<feature type="transmembrane region" description="Helical" evidence="7">
    <location>
        <begin position="206"/>
        <end position="230"/>
    </location>
</feature>
<reference evidence="8" key="1">
    <citation type="submission" date="2023-01" db="EMBL/GenBank/DDBJ databases">
        <authorList>
            <person name="Van Ghelder C."/>
            <person name="Rancurel C."/>
        </authorList>
    </citation>
    <scope>NUCLEOTIDE SEQUENCE</scope>
    <source>
        <strain evidence="8">CNCM I-4278</strain>
    </source>
</reference>
<keyword evidence="5 7" id="KW-0472">Membrane</keyword>
<dbReference type="Pfam" id="PF11712">
    <property type="entry name" value="Vma12"/>
    <property type="match status" value="1"/>
</dbReference>
<keyword evidence="2 7" id="KW-0812">Transmembrane</keyword>
<dbReference type="AlphaFoldDB" id="A0A9W4UHX6"/>